<evidence type="ECO:0000256" key="1">
    <source>
        <dbReference type="ARBA" id="ARBA00023015"/>
    </source>
</evidence>
<proteinExistence type="predicted"/>
<accession>A0A6V8SFH4</accession>
<dbReference type="AlphaFoldDB" id="A0A6V8SFH4"/>
<gene>
    <name evidence="6" type="ORF">bsdtw1_01416</name>
</gene>
<dbReference type="PANTHER" id="PTHR47506">
    <property type="entry name" value="TRANSCRIPTIONAL REGULATORY PROTEIN"/>
    <property type="match status" value="1"/>
</dbReference>
<dbReference type="RefSeq" id="WP_183276855.1">
    <property type="nucleotide sequence ID" value="NZ_BLZR01000001.1"/>
</dbReference>
<protein>
    <submittedName>
        <fullName evidence="6">Putative HTH-type transcriptional regulator YxaF</fullName>
    </submittedName>
</protein>
<dbReference type="SUPFAM" id="SSF48498">
    <property type="entry name" value="Tetracyclin repressor-like, C-terminal domain"/>
    <property type="match status" value="1"/>
</dbReference>
<dbReference type="InterPro" id="IPR009057">
    <property type="entry name" value="Homeodomain-like_sf"/>
</dbReference>
<comment type="caution">
    <text evidence="6">The sequence shown here is derived from an EMBL/GenBank/DDBJ whole genome shotgun (WGS) entry which is preliminary data.</text>
</comment>
<dbReference type="Proteomes" id="UP000580568">
    <property type="component" value="Unassembled WGS sequence"/>
</dbReference>
<dbReference type="Pfam" id="PF21993">
    <property type="entry name" value="TetR_C_13_2"/>
    <property type="match status" value="1"/>
</dbReference>
<dbReference type="InterPro" id="IPR001647">
    <property type="entry name" value="HTH_TetR"/>
</dbReference>
<feature type="DNA-binding region" description="H-T-H motif" evidence="4">
    <location>
        <begin position="28"/>
        <end position="47"/>
    </location>
</feature>
<dbReference type="InterPro" id="IPR054156">
    <property type="entry name" value="YxaF_TetR_C"/>
</dbReference>
<dbReference type="InterPro" id="IPR036271">
    <property type="entry name" value="Tet_transcr_reg_TetR-rel_C_sf"/>
</dbReference>
<evidence type="ECO:0000259" key="5">
    <source>
        <dbReference type="PROSITE" id="PS50977"/>
    </source>
</evidence>
<dbReference type="GO" id="GO:0003677">
    <property type="term" value="F:DNA binding"/>
    <property type="evidence" value="ECO:0007669"/>
    <property type="project" value="UniProtKB-UniRule"/>
</dbReference>
<evidence type="ECO:0000256" key="4">
    <source>
        <dbReference type="PROSITE-ProRule" id="PRU00335"/>
    </source>
</evidence>
<name>A0A6V8SFH4_9CLOT</name>
<keyword evidence="7" id="KW-1185">Reference proteome</keyword>
<evidence type="ECO:0000313" key="6">
    <source>
        <dbReference type="EMBL" id="GFP75342.1"/>
    </source>
</evidence>
<feature type="domain" description="HTH tetR-type" evidence="5">
    <location>
        <begin position="5"/>
        <end position="65"/>
    </location>
</feature>
<evidence type="ECO:0000313" key="7">
    <source>
        <dbReference type="Proteomes" id="UP000580568"/>
    </source>
</evidence>
<dbReference type="PANTHER" id="PTHR47506:SF3">
    <property type="entry name" value="HTH-TYPE TRANSCRIPTIONAL REGULATOR LMRA"/>
    <property type="match status" value="1"/>
</dbReference>
<dbReference type="PROSITE" id="PS50977">
    <property type="entry name" value="HTH_TETR_2"/>
    <property type="match status" value="1"/>
</dbReference>
<keyword evidence="1" id="KW-0805">Transcription regulation</keyword>
<evidence type="ECO:0000256" key="2">
    <source>
        <dbReference type="ARBA" id="ARBA00023125"/>
    </source>
</evidence>
<reference evidence="6 7" key="1">
    <citation type="submission" date="2020-07" db="EMBL/GenBank/DDBJ databases">
        <title>A new beta-1,3-glucan-decomposing anaerobic bacterium isolated from anoxic soil subjected to biological soil disinfestation.</title>
        <authorList>
            <person name="Ueki A."/>
            <person name="Tonouchi A."/>
        </authorList>
    </citation>
    <scope>NUCLEOTIDE SEQUENCE [LARGE SCALE GENOMIC DNA]</scope>
    <source>
        <strain evidence="6 7">TW1</strain>
    </source>
</reference>
<keyword evidence="3" id="KW-0804">Transcription</keyword>
<dbReference type="Gene3D" id="1.10.357.10">
    <property type="entry name" value="Tetracycline Repressor, domain 2"/>
    <property type="match status" value="1"/>
</dbReference>
<dbReference type="SUPFAM" id="SSF46689">
    <property type="entry name" value="Homeodomain-like"/>
    <property type="match status" value="1"/>
</dbReference>
<evidence type="ECO:0000256" key="3">
    <source>
        <dbReference type="ARBA" id="ARBA00023163"/>
    </source>
</evidence>
<sequence>MGINTNAKAKFIETSCRLFEIKGYHATGLNEILKESGAPKGSFYYHFPNGKEELALESIKFARDKITKNLKKSLDRFNNPIEGITANIIGLAEILENEKKLRDMSISLLALEIYDTSEILREACEQTFSSIEDIYFEKLTEYGVDKDRAKEIATLILSLTEGAIILSLTRKNGEALRTAAKQIKTLIKV</sequence>
<keyword evidence="2 4" id="KW-0238">DNA-binding</keyword>
<dbReference type="Pfam" id="PF00440">
    <property type="entry name" value="TetR_N"/>
    <property type="match status" value="1"/>
</dbReference>
<organism evidence="6 7">
    <name type="scientific">Clostridium fungisolvens</name>
    <dbReference type="NCBI Taxonomy" id="1604897"/>
    <lineage>
        <taxon>Bacteria</taxon>
        <taxon>Bacillati</taxon>
        <taxon>Bacillota</taxon>
        <taxon>Clostridia</taxon>
        <taxon>Eubacteriales</taxon>
        <taxon>Clostridiaceae</taxon>
        <taxon>Clostridium</taxon>
    </lineage>
</organism>
<dbReference type="EMBL" id="BLZR01000001">
    <property type="protein sequence ID" value="GFP75342.1"/>
    <property type="molecule type" value="Genomic_DNA"/>
</dbReference>